<dbReference type="Proteomes" id="UP000252174">
    <property type="component" value="Unassembled WGS sequence"/>
</dbReference>
<name>A0A369AGU1_9BURK</name>
<accession>A0A369AGU1</accession>
<evidence type="ECO:0000256" key="4">
    <source>
        <dbReference type="SAM" id="MobiDB-lite"/>
    </source>
</evidence>
<dbReference type="EMBL" id="QPJU01000008">
    <property type="protein sequence ID" value="RCX08580.1"/>
    <property type="molecule type" value="Genomic_DNA"/>
</dbReference>
<evidence type="ECO:0000256" key="1">
    <source>
        <dbReference type="ARBA" id="ARBA00023015"/>
    </source>
</evidence>
<dbReference type="PRINTS" id="PR00040">
    <property type="entry name" value="HTHMERR"/>
</dbReference>
<evidence type="ECO:0000256" key="3">
    <source>
        <dbReference type="ARBA" id="ARBA00023163"/>
    </source>
</evidence>
<dbReference type="CDD" id="cd04784">
    <property type="entry name" value="HTH_CadR-PbrR"/>
    <property type="match status" value="1"/>
</dbReference>
<dbReference type="Pfam" id="PF09278">
    <property type="entry name" value="MerR-DNA-bind"/>
    <property type="match status" value="1"/>
</dbReference>
<dbReference type="PANTHER" id="PTHR30204:SF92">
    <property type="entry name" value="HTH-TYPE TRANSCRIPTIONAL REGULATOR ZNTR"/>
    <property type="match status" value="1"/>
</dbReference>
<proteinExistence type="predicted"/>
<feature type="region of interest" description="Disordered" evidence="4">
    <location>
        <begin position="129"/>
        <end position="159"/>
    </location>
</feature>
<dbReference type="Pfam" id="PF00376">
    <property type="entry name" value="MerR"/>
    <property type="match status" value="1"/>
</dbReference>
<evidence type="ECO:0000313" key="6">
    <source>
        <dbReference type="EMBL" id="RCX08580.1"/>
    </source>
</evidence>
<dbReference type="AlphaFoldDB" id="A0A369AGU1"/>
<evidence type="ECO:0000259" key="5">
    <source>
        <dbReference type="PROSITE" id="PS50937"/>
    </source>
</evidence>
<reference evidence="6 7" key="1">
    <citation type="submission" date="2018-07" db="EMBL/GenBank/DDBJ databases">
        <title>Genomic Encyclopedia of Type Strains, Phase IV (KMG-IV): sequencing the most valuable type-strain genomes for metagenomic binning, comparative biology and taxonomic classification.</title>
        <authorList>
            <person name="Goeker M."/>
        </authorList>
    </citation>
    <scope>NUCLEOTIDE SEQUENCE [LARGE SCALE GENOMIC DNA]</scope>
    <source>
        <strain evidence="6 7">DSM 100911</strain>
    </source>
</reference>
<dbReference type="NCBIfam" id="TIGR02047">
    <property type="entry name" value="CadR-PbrR"/>
    <property type="match status" value="1"/>
</dbReference>
<dbReference type="GO" id="GO:0003677">
    <property type="term" value="F:DNA binding"/>
    <property type="evidence" value="ECO:0007669"/>
    <property type="project" value="UniProtKB-KW"/>
</dbReference>
<dbReference type="PANTHER" id="PTHR30204">
    <property type="entry name" value="REDOX-CYCLING DRUG-SENSING TRANSCRIPTIONAL ACTIVATOR SOXR"/>
    <property type="match status" value="1"/>
</dbReference>
<dbReference type="GO" id="GO:0046872">
    <property type="term" value="F:metal ion binding"/>
    <property type="evidence" value="ECO:0007669"/>
    <property type="project" value="InterPro"/>
</dbReference>
<keyword evidence="3" id="KW-0804">Transcription</keyword>
<dbReference type="Gene3D" id="1.10.1660.10">
    <property type="match status" value="1"/>
</dbReference>
<protein>
    <submittedName>
        <fullName evidence="6">MerR family transcriptional regulator</fullName>
    </submittedName>
</protein>
<dbReference type="GO" id="GO:0045893">
    <property type="term" value="P:positive regulation of DNA-templated transcription"/>
    <property type="evidence" value="ECO:0007669"/>
    <property type="project" value="InterPro"/>
</dbReference>
<sequence length="159" mass="17321">MKIGELAALTGCRVSTIRFYEVEGLLEPPARGSNNYRDYGAHHVDRLAFIRRCRSLDMTHDEIRVLLHLQDDPAKPCDDVNVLLDEHLRLVEGRISELKALRKQIQGIRSACAGGVCIGECGALESLRDTTGANADNPTGVKLGRKGGHERSGAESTAS</sequence>
<feature type="domain" description="HTH merR-type" evidence="5">
    <location>
        <begin position="1"/>
        <end position="69"/>
    </location>
</feature>
<keyword evidence="1" id="KW-0805">Transcription regulation</keyword>
<evidence type="ECO:0000256" key="2">
    <source>
        <dbReference type="ARBA" id="ARBA00023125"/>
    </source>
</evidence>
<dbReference type="GO" id="GO:0003700">
    <property type="term" value="F:DNA-binding transcription factor activity"/>
    <property type="evidence" value="ECO:0007669"/>
    <property type="project" value="InterPro"/>
</dbReference>
<gene>
    <name evidence="6" type="ORF">DFR45_10881</name>
</gene>
<comment type="caution">
    <text evidence="6">The sequence shown here is derived from an EMBL/GenBank/DDBJ whole genome shotgun (WGS) entry which is preliminary data.</text>
</comment>
<dbReference type="RefSeq" id="WP_114483855.1">
    <property type="nucleotide sequence ID" value="NZ_QPJU01000008.1"/>
</dbReference>
<organism evidence="6 7">
    <name type="scientific">Extensimonas vulgaris</name>
    <dbReference type="NCBI Taxonomy" id="1031594"/>
    <lineage>
        <taxon>Bacteria</taxon>
        <taxon>Pseudomonadati</taxon>
        <taxon>Pseudomonadota</taxon>
        <taxon>Betaproteobacteria</taxon>
        <taxon>Burkholderiales</taxon>
        <taxon>Comamonadaceae</taxon>
        <taxon>Extensimonas</taxon>
    </lineage>
</organism>
<dbReference type="SUPFAM" id="SSF46955">
    <property type="entry name" value="Putative DNA-binding domain"/>
    <property type="match status" value="1"/>
</dbReference>
<dbReference type="PROSITE" id="PS50937">
    <property type="entry name" value="HTH_MERR_2"/>
    <property type="match status" value="1"/>
</dbReference>
<dbReference type="InterPro" id="IPR009061">
    <property type="entry name" value="DNA-bd_dom_put_sf"/>
</dbReference>
<dbReference type="OrthoDB" id="9808480at2"/>
<evidence type="ECO:0000313" key="7">
    <source>
        <dbReference type="Proteomes" id="UP000252174"/>
    </source>
</evidence>
<dbReference type="SMART" id="SM00422">
    <property type="entry name" value="HTH_MERR"/>
    <property type="match status" value="1"/>
</dbReference>
<dbReference type="InterPro" id="IPR047057">
    <property type="entry name" value="MerR_fam"/>
</dbReference>
<keyword evidence="2" id="KW-0238">DNA-binding</keyword>
<dbReference type="InterPro" id="IPR000551">
    <property type="entry name" value="MerR-type_HTH_dom"/>
</dbReference>
<keyword evidence="7" id="KW-1185">Reference proteome</keyword>
<dbReference type="InterPro" id="IPR011791">
    <property type="entry name" value="CadR-PbrR"/>
</dbReference>
<dbReference type="InterPro" id="IPR015358">
    <property type="entry name" value="Tscrpt_reg_MerR_DNA-bd"/>
</dbReference>